<dbReference type="OrthoDB" id="3596146at2759"/>
<dbReference type="Proteomes" id="UP000672032">
    <property type="component" value="Chromosome 3"/>
</dbReference>
<evidence type="ECO:0000313" key="1">
    <source>
        <dbReference type="EMBL" id="QSZ33386.1"/>
    </source>
</evidence>
<dbReference type="EMBL" id="CP063407">
    <property type="protein sequence ID" value="QSZ33386.1"/>
    <property type="molecule type" value="Genomic_DNA"/>
</dbReference>
<keyword evidence="2" id="KW-1185">Reference proteome</keyword>
<accession>A0A8A3PEB3</accession>
<evidence type="ECO:0000313" key="2">
    <source>
        <dbReference type="Proteomes" id="UP000672032"/>
    </source>
</evidence>
<proteinExistence type="predicted"/>
<protein>
    <submittedName>
        <fullName evidence="1">Uncharacterized protein</fullName>
    </submittedName>
</protein>
<sequence>MDARALLATLTNTLAPHPPKTHIPPLDALWSQQNQPKLSVSGRQLPLLIYILTTLLKVGKSVVLIDIHSRFSPSFLPFEDADADADGDDDHAERIKEAERKLKKSDLKHLHIFRPSVENLEDTLKGIDGYMLYGAHGSYGREFGGTILFGFDARGAGGGAVANVRGMGRPEIMMGWRGWLSVEREEVAGFGVGVSAEEILGGRAGREEVMRGVGWRGRGENGGEVVWKLE</sequence>
<organism evidence="1 2">
    <name type="scientific">Monilinia vaccinii-corymbosi</name>
    <dbReference type="NCBI Taxonomy" id="61207"/>
    <lineage>
        <taxon>Eukaryota</taxon>
        <taxon>Fungi</taxon>
        <taxon>Dikarya</taxon>
        <taxon>Ascomycota</taxon>
        <taxon>Pezizomycotina</taxon>
        <taxon>Leotiomycetes</taxon>
        <taxon>Helotiales</taxon>
        <taxon>Sclerotiniaceae</taxon>
        <taxon>Monilinia</taxon>
    </lineage>
</organism>
<name>A0A8A3PEB3_9HELO</name>
<dbReference type="AlphaFoldDB" id="A0A8A3PEB3"/>
<gene>
    <name evidence="1" type="ORF">DSL72_002974</name>
</gene>
<reference evidence="1" key="1">
    <citation type="submission" date="2020-10" db="EMBL/GenBank/DDBJ databases">
        <title>Genome Sequence of Monilinia vaccinii-corymbosi Sheds Light on Mummy Berry Disease Infection of Blueberry and Mating Type.</title>
        <authorList>
            <person name="Yow A.G."/>
            <person name="Zhang Y."/>
            <person name="Bansal K."/>
            <person name="Eacker S.M."/>
            <person name="Sullivan S."/>
            <person name="Liachko I."/>
            <person name="Cubeta M.A."/>
            <person name="Rollins J.A."/>
            <person name="Ashrafi H."/>
        </authorList>
    </citation>
    <scope>NUCLEOTIDE SEQUENCE</scope>
    <source>
        <strain evidence="1">RL-1</strain>
    </source>
</reference>